<reference evidence="1" key="2">
    <citation type="journal article" date="2015" name="Data Brief">
        <title>Shoot transcriptome of the giant reed, Arundo donax.</title>
        <authorList>
            <person name="Barrero R.A."/>
            <person name="Guerrero F.D."/>
            <person name="Moolhuijzen P."/>
            <person name="Goolsby J.A."/>
            <person name="Tidwell J."/>
            <person name="Bellgard S.E."/>
            <person name="Bellgard M.I."/>
        </authorList>
    </citation>
    <scope>NUCLEOTIDE SEQUENCE</scope>
    <source>
        <tissue evidence="1">Shoot tissue taken approximately 20 cm above the soil surface</tissue>
    </source>
</reference>
<reference evidence="1" key="1">
    <citation type="submission" date="2014-09" db="EMBL/GenBank/DDBJ databases">
        <authorList>
            <person name="Magalhaes I.L.F."/>
            <person name="Oliveira U."/>
            <person name="Santos F.R."/>
            <person name="Vidigal T.H.D.A."/>
            <person name="Brescovit A.D."/>
            <person name="Santos A.J."/>
        </authorList>
    </citation>
    <scope>NUCLEOTIDE SEQUENCE</scope>
    <source>
        <tissue evidence="1">Shoot tissue taken approximately 20 cm above the soil surface</tissue>
    </source>
</reference>
<evidence type="ECO:0000313" key="1">
    <source>
        <dbReference type="EMBL" id="JAE11033.1"/>
    </source>
</evidence>
<organism evidence="1">
    <name type="scientific">Arundo donax</name>
    <name type="common">Giant reed</name>
    <name type="synonym">Donax arundinaceus</name>
    <dbReference type="NCBI Taxonomy" id="35708"/>
    <lineage>
        <taxon>Eukaryota</taxon>
        <taxon>Viridiplantae</taxon>
        <taxon>Streptophyta</taxon>
        <taxon>Embryophyta</taxon>
        <taxon>Tracheophyta</taxon>
        <taxon>Spermatophyta</taxon>
        <taxon>Magnoliopsida</taxon>
        <taxon>Liliopsida</taxon>
        <taxon>Poales</taxon>
        <taxon>Poaceae</taxon>
        <taxon>PACMAD clade</taxon>
        <taxon>Arundinoideae</taxon>
        <taxon>Arundineae</taxon>
        <taxon>Arundo</taxon>
    </lineage>
</organism>
<proteinExistence type="predicted"/>
<protein>
    <submittedName>
        <fullName evidence="1">Uncharacterized protein</fullName>
    </submittedName>
</protein>
<accession>A0A0A9SV73</accession>
<name>A0A0A9SV73_ARUDO</name>
<dbReference type="AlphaFoldDB" id="A0A0A9SV73"/>
<dbReference type="EMBL" id="GBRH01186863">
    <property type="protein sequence ID" value="JAE11033.1"/>
    <property type="molecule type" value="Transcribed_RNA"/>
</dbReference>
<sequence length="16" mass="1963">MTNKSTERTDNRIFIH</sequence>